<organism evidence="6 7">
    <name type="scientific">Halodesulfovibrio aestuarii</name>
    <dbReference type="NCBI Taxonomy" id="126333"/>
    <lineage>
        <taxon>Bacteria</taxon>
        <taxon>Pseudomonadati</taxon>
        <taxon>Thermodesulfobacteriota</taxon>
        <taxon>Desulfovibrionia</taxon>
        <taxon>Desulfovibrionales</taxon>
        <taxon>Desulfovibrionaceae</taxon>
        <taxon>Halodesulfovibrio</taxon>
    </lineage>
</organism>
<dbReference type="SMART" id="SM00437">
    <property type="entry name" value="TOP1Ac"/>
    <property type="match status" value="1"/>
</dbReference>
<keyword evidence="2" id="KW-0238">DNA-binding</keyword>
<name>A0ABV4JYF1_9BACT</name>
<dbReference type="Pfam" id="PF01131">
    <property type="entry name" value="Topoisom_bac"/>
    <property type="match status" value="1"/>
</dbReference>
<protein>
    <submittedName>
        <fullName evidence="6">DNA topoisomerase</fullName>
        <ecNumber evidence="6">5.6.2.-</ecNumber>
    </submittedName>
</protein>
<dbReference type="Gene3D" id="3.30.65.10">
    <property type="entry name" value="Bacterial Topoisomerase I, domain 1"/>
    <property type="match status" value="1"/>
</dbReference>
<keyword evidence="7" id="KW-1185">Reference proteome</keyword>
<reference evidence="6 7" key="1">
    <citation type="submission" date="2024-07" db="EMBL/GenBank/DDBJ databases">
        <title>Active virus-host system and metabolic interactions in a Lokiarchaeon culture.</title>
        <authorList>
            <person name="Ponce Toledo R.I."/>
            <person name="Rodrigues Oliveira T."/>
            <person name="Schleper C."/>
        </authorList>
    </citation>
    <scope>NUCLEOTIDE SEQUENCE [LARGE SCALE GENOMIC DNA]</scope>
    <source>
        <strain evidence="6 7">B35</strain>
    </source>
</reference>
<proteinExistence type="predicted"/>
<dbReference type="InterPro" id="IPR023406">
    <property type="entry name" value="Topo_IA_AS"/>
</dbReference>
<dbReference type="InterPro" id="IPR013824">
    <property type="entry name" value="Topo_IA_cen_sub1"/>
</dbReference>
<dbReference type="Gene3D" id="2.70.20.10">
    <property type="entry name" value="Topoisomerase I, domain 3"/>
    <property type="match status" value="1"/>
</dbReference>
<dbReference type="InterPro" id="IPR000380">
    <property type="entry name" value="Topo_IA"/>
</dbReference>
<dbReference type="CDD" id="cd00186">
    <property type="entry name" value="TOP1Ac"/>
    <property type="match status" value="1"/>
</dbReference>
<evidence type="ECO:0000313" key="6">
    <source>
        <dbReference type="EMBL" id="MEZ6855102.1"/>
    </source>
</evidence>
<dbReference type="InterPro" id="IPR013825">
    <property type="entry name" value="Topo_IA_cen_sub2"/>
</dbReference>
<evidence type="ECO:0000259" key="5">
    <source>
        <dbReference type="PROSITE" id="PS52039"/>
    </source>
</evidence>
<dbReference type="PANTHER" id="PTHR42785:SF1">
    <property type="entry name" value="DNA TOPOISOMERASE"/>
    <property type="match status" value="1"/>
</dbReference>
<evidence type="ECO:0000313" key="7">
    <source>
        <dbReference type="Proteomes" id="UP001568358"/>
    </source>
</evidence>
<dbReference type="Gene3D" id="1.10.460.10">
    <property type="entry name" value="Topoisomerase I, domain 2"/>
    <property type="match status" value="1"/>
</dbReference>
<sequence>MEVVDCKESERHSAPPAPFTTSTLQQAASKVLKFSPKQTMQLAQKLYEGGHITYMRTDSPNISTEAVDAIRAYCAEQGWSLVKSPRTWKSKIGAQEAHEAIRPTHIEVVEAGGTDKEKALYRLIRQHTLASQLEDAVYAVRVLQLVTNMDGRQAFFEAKGRTLVSQGWRVLMAEHAATEDAENSMEQDNPVPDLKPGVMLSTLSGRLLTKKTKPATRFTEASLVRELERRGIGRPSTYAAILETIMRRGYIRIEKRFLLSTTLGETVVDSLCGHFRFVEYEFTRTMEQALDNIAEGKADYLAVLCEAHAHLEHELQAFFKATGKKCPKCGKPMVHRVKKPGKDGKGGYDFWGCSGWPECN</sequence>
<dbReference type="InterPro" id="IPR023405">
    <property type="entry name" value="Topo_IA_core_domain"/>
</dbReference>
<dbReference type="EC" id="5.6.2.-" evidence="6"/>
<accession>A0ABV4JYF1</accession>
<evidence type="ECO:0000256" key="2">
    <source>
        <dbReference type="ARBA" id="ARBA00023125"/>
    </source>
</evidence>
<evidence type="ECO:0000256" key="4">
    <source>
        <dbReference type="SAM" id="MobiDB-lite"/>
    </source>
</evidence>
<keyword evidence="3 6" id="KW-0413">Isomerase</keyword>
<dbReference type="Proteomes" id="UP001568358">
    <property type="component" value="Unassembled WGS sequence"/>
</dbReference>
<feature type="domain" description="Topo IA-type catalytic" evidence="5">
    <location>
        <begin position="1"/>
        <end position="315"/>
    </location>
</feature>
<dbReference type="InterPro" id="IPR003602">
    <property type="entry name" value="Topo_IA_DNA-bd_dom"/>
</dbReference>
<dbReference type="GO" id="GO:0016853">
    <property type="term" value="F:isomerase activity"/>
    <property type="evidence" value="ECO:0007669"/>
    <property type="project" value="UniProtKB-KW"/>
</dbReference>
<dbReference type="PRINTS" id="PR00417">
    <property type="entry name" value="PRTPISMRASEI"/>
</dbReference>
<dbReference type="RefSeq" id="WP_371151365.1">
    <property type="nucleotide sequence ID" value="NZ_JBFSOO010000028.1"/>
</dbReference>
<keyword evidence="1" id="KW-0799">Topoisomerase</keyword>
<dbReference type="Gene3D" id="1.10.290.10">
    <property type="entry name" value="Topoisomerase I, domain 4"/>
    <property type="match status" value="1"/>
</dbReference>
<gene>
    <name evidence="6" type="ORF">AB2Z07_16670</name>
</gene>
<dbReference type="PROSITE" id="PS52039">
    <property type="entry name" value="TOPO_IA_2"/>
    <property type="match status" value="1"/>
</dbReference>
<dbReference type="PANTHER" id="PTHR42785">
    <property type="entry name" value="DNA TOPOISOMERASE, TYPE IA, CORE"/>
    <property type="match status" value="1"/>
</dbReference>
<dbReference type="PROSITE" id="PS00396">
    <property type="entry name" value="TOPO_IA_1"/>
    <property type="match status" value="1"/>
</dbReference>
<feature type="compositionally biased region" description="Basic and acidic residues" evidence="4">
    <location>
        <begin position="1"/>
        <end position="13"/>
    </location>
</feature>
<comment type="caution">
    <text evidence="6">The sequence shown here is derived from an EMBL/GenBank/DDBJ whole genome shotgun (WGS) entry which is preliminary data.</text>
</comment>
<dbReference type="InterPro" id="IPR013826">
    <property type="entry name" value="Topo_IA_cen_sub3"/>
</dbReference>
<feature type="region of interest" description="Disordered" evidence="4">
    <location>
        <begin position="1"/>
        <end position="22"/>
    </location>
</feature>
<dbReference type="EMBL" id="JBFSOO010000028">
    <property type="protein sequence ID" value="MEZ6855102.1"/>
    <property type="molecule type" value="Genomic_DNA"/>
</dbReference>
<evidence type="ECO:0000256" key="3">
    <source>
        <dbReference type="ARBA" id="ARBA00023235"/>
    </source>
</evidence>
<dbReference type="InterPro" id="IPR013497">
    <property type="entry name" value="Topo_IA_cen"/>
</dbReference>
<dbReference type="SUPFAM" id="SSF56712">
    <property type="entry name" value="Prokaryotic type I DNA topoisomerase"/>
    <property type="match status" value="1"/>
</dbReference>
<evidence type="ECO:0000256" key="1">
    <source>
        <dbReference type="ARBA" id="ARBA00023029"/>
    </source>
</evidence>